<dbReference type="AlphaFoldDB" id="A0A2H4ZUP2"/>
<reference evidence="1 2" key="1">
    <citation type="submission" date="2017-01" db="EMBL/GenBank/DDBJ databases">
        <title>A Red Light-Sensitive Sensory Rhodopsin I From Haloarcula taiwanensis, A New Haloarchaeon Isolated From Taiwan.</title>
        <authorList>
            <person name="Yang C.-S."/>
            <person name="Han Y.-A."/>
            <person name="Chen P.-C."/>
            <person name="Ng W.V."/>
            <person name="Chen T.-W."/>
        </authorList>
    </citation>
    <scope>NUCLEOTIDE SEQUENCE [LARGE SCALE GENOMIC DNA]</scope>
    <source>
        <strain evidence="1 2">Taiwanensis</strain>
    </source>
</reference>
<organism evidence="1 2">
    <name type="scientific">Haloarcula taiwanensis</name>
    <dbReference type="NCBI Taxonomy" id="1932004"/>
    <lineage>
        <taxon>Archaea</taxon>
        <taxon>Methanobacteriati</taxon>
        <taxon>Methanobacteriota</taxon>
        <taxon>Stenosarchaea group</taxon>
        <taxon>Halobacteria</taxon>
        <taxon>Halobacteriales</taxon>
        <taxon>Haloarculaceae</taxon>
        <taxon>Haloarcula</taxon>
    </lineage>
</organism>
<evidence type="ECO:0000313" key="1">
    <source>
        <dbReference type="EMBL" id="AUG46200.1"/>
    </source>
</evidence>
<proteinExistence type="predicted"/>
<dbReference type="OrthoDB" id="220637at2157"/>
<dbReference type="Proteomes" id="UP000242917">
    <property type="component" value="Chromosome I"/>
</dbReference>
<gene>
    <name evidence="1" type="ORF">BVU17_01205</name>
</gene>
<dbReference type="EMBL" id="CP019154">
    <property type="protein sequence ID" value="AUG46200.1"/>
    <property type="molecule type" value="Genomic_DNA"/>
</dbReference>
<evidence type="ECO:0000313" key="2">
    <source>
        <dbReference type="Proteomes" id="UP000242917"/>
    </source>
</evidence>
<accession>A0A2H4ZUP2</accession>
<protein>
    <submittedName>
        <fullName evidence="1">Uncharacterized protein</fullName>
    </submittedName>
</protein>
<name>A0A2H4ZUP2_9EURY</name>
<dbReference type="KEGG" id="hta:BVU17_01205"/>
<sequence>MTQSLLVYDGSTDLFRRAAETVTRCATDITPVPWESDAIQAFLQAQFDDPPFAFILIEGESVHVGEAAVKEALEGLDVAAPVARLAEQVYPTAAAPFGRLIHGQVPADIHGTFPLDTAAKAHIEPLRQVHTIPVERE</sequence>
<keyword evidence="2" id="KW-1185">Reference proteome</keyword>